<dbReference type="Proteomes" id="UP000197138">
    <property type="component" value="Unassembled WGS sequence"/>
</dbReference>
<protein>
    <submittedName>
        <fullName evidence="2">Uncharacterized protein</fullName>
    </submittedName>
</protein>
<accession>A0A218WJQ5</accession>
<dbReference type="EMBL" id="MTKT01003953">
    <property type="protein sequence ID" value="OWM73035.1"/>
    <property type="molecule type" value="Genomic_DNA"/>
</dbReference>
<comment type="caution">
    <text evidence="2">The sequence shown here is derived from an EMBL/GenBank/DDBJ whole genome shotgun (WGS) entry which is preliminary data.</text>
</comment>
<name>A0A218WJQ5_PUNGR</name>
<evidence type="ECO:0000313" key="2">
    <source>
        <dbReference type="EMBL" id="OWM73035.1"/>
    </source>
</evidence>
<reference evidence="3" key="1">
    <citation type="journal article" date="2017" name="Plant J.">
        <title>The pomegranate (Punica granatum L.) genome and the genomics of punicalagin biosynthesis.</title>
        <authorList>
            <person name="Qin G."/>
            <person name="Xu C."/>
            <person name="Ming R."/>
            <person name="Tang H."/>
            <person name="Guyot R."/>
            <person name="Kramer E.M."/>
            <person name="Hu Y."/>
            <person name="Yi X."/>
            <person name="Qi Y."/>
            <person name="Xu X."/>
            <person name="Gao Z."/>
            <person name="Pan H."/>
            <person name="Jian J."/>
            <person name="Tian Y."/>
            <person name="Yue Z."/>
            <person name="Xu Y."/>
        </authorList>
    </citation>
    <scope>NUCLEOTIDE SEQUENCE [LARGE SCALE GENOMIC DNA]</scope>
    <source>
        <strain evidence="3">cv. Dabenzi</strain>
    </source>
</reference>
<keyword evidence="1" id="KW-0175">Coiled coil</keyword>
<feature type="coiled-coil region" evidence="1">
    <location>
        <begin position="209"/>
        <end position="236"/>
    </location>
</feature>
<dbReference type="AlphaFoldDB" id="A0A218WJQ5"/>
<organism evidence="2 3">
    <name type="scientific">Punica granatum</name>
    <name type="common">Pomegranate</name>
    <dbReference type="NCBI Taxonomy" id="22663"/>
    <lineage>
        <taxon>Eukaryota</taxon>
        <taxon>Viridiplantae</taxon>
        <taxon>Streptophyta</taxon>
        <taxon>Embryophyta</taxon>
        <taxon>Tracheophyta</taxon>
        <taxon>Spermatophyta</taxon>
        <taxon>Magnoliopsida</taxon>
        <taxon>eudicotyledons</taxon>
        <taxon>Gunneridae</taxon>
        <taxon>Pentapetalae</taxon>
        <taxon>rosids</taxon>
        <taxon>malvids</taxon>
        <taxon>Myrtales</taxon>
        <taxon>Lythraceae</taxon>
        <taxon>Punica</taxon>
    </lineage>
</organism>
<sequence>MGREDTRRRLMRRYEARRTEDTIEALQDKARMLEMEREYTVTELLLVMIDREIALDVEKDLRKEYSKGRNISYMRRWFMEKLSTECDESEEEVPDVSDQLRRKAPEFEAQLYFLLSQLIPMVPRSKEDMISYNEFKSSLRWLVKDSENKIVQAILDLLDAVERQVGKLGRSVQKVEKRGQVDELLNQILGNIQLVACLVDQSGCAEPDISSLGDRIQECEAEQKEIESKIKALKTKD</sequence>
<evidence type="ECO:0000256" key="1">
    <source>
        <dbReference type="SAM" id="Coils"/>
    </source>
</evidence>
<gene>
    <name evidence="2" type="ORF">CDL15_Pgr001149</name>
</gene>
<evidence type="ECO:0000313" key="3">
    <source>
        <dbReference type="Proteomes" id="UP000197138"/>
    </source>
</evidence>
<proteinExistence type="predicted"/>